<feature type="transmembrane region" description="Helical" evidence="1">
    <location>
        <begin position="20"/>
        <end position="36"/>
    </location>
</feature>
<organism evidence="2 3">
    <name type="scientific">Bartonella alsatica IBS 382</name>
    <dbReference type="NCBI Taxonomy" id="1094551"/>
    <lineage>
        <taxon>Bacteria</taxon>
        <taxon>Pseudomonadati</taxon>
        <taxon>Pseudomonadota</taxon>
        <taxon>Alphaproteobacteria</taxon>
        <taxon>Hyphomicrobiales</taxon>
        <taxon>Bartonellaceae</taxon>
        <taxon>Bartonella</taxon>
    </lineage>
</organism>
<evidence type="ECO:0000313" key="3">
    <source>
        <dbReference type="Proteomes" id="UP000008761"/>
    </source>
</evidence>
<feature type="transmembrane region" description="Helical" evidence="1">
    <location>
        <begin position="43"/>
        <end position="67"/>
    </location>
</feature>
<dbReference type="HOGENOM" id="CLU_1500692_0_0_5"/>
<feature type="transmembrane region" description="Helical" evidence="1">
    <location>
        <begin position="131"/>
        <end position="149"/>
    </location>
</feature>
<keyword evidence="1" id="KW-0812">Transmembrane</keyword>
<protein>
    <submittedName>
        <fullName evidence="2">Uncharacterized protein</fullName>
    </submittedName>
</protein>
<sequence length="179" mass="20608">MQPVPLFYHMLLRWANNNNLLILFGLLILDALYVNMPKLNFTLLSITITLLTVFFTVISNLAFVTFLHSISLLSQKYLPVEYIHSEMFKLNLLPPHLFGVVSLIAIISLVPSLVGAGITVTALLNPYSRLIYYYWLSTVICVFIAWQFFRVLIKNGFYLEGEGFNSLLVIYLYLYIHYG</sequence>
<dbReference type="EMBL" id="AIME01000004">
    <property type="protein sequence ID" value="EJF75368.1"/>
    <property type="molecule type" value="Genomic_DNA"/>
</dbReference>
<gene>
    <name evidence="2" type="ORF">MEC_00844</name>
</gene>
<keyword evidence="1" id="KW-1133">Transmembrane helix</keyword>
<evidence type="ECO:0000256" key="1">
    <source>
        <dbReference type="SAM" id="Phobius"/>
    </source>
</evidence>
<reference evidence="2 3" key="1">
    <citation type="submission" date="2012-03" db="EMBL/GenBank/DDBJ databases">
        <title>The Genome Sequence of Bartonella alsatica IBS 382.</title>
        <authorList>
            <consortium name="The Broad Institute Genome Sequencing Platform"/>
            <consortium name="The Broad Institute Genome Sequencing Center for Infectious Disease"/>
            <person name="Feldgarden M."/>
            <person name="Kirby J."/>
            <person name="Kosoy M."/>
            <person name="Birtles R."/>
            <person name="Probert W.S."/>
            <person name="Chiaraviglio L."/>
            <person name="Young S.K."/>
            <person name="Zeng Q."/>
            <person name="Gargeya S."/>
            <person name="Fitzgerald M."/>
            <person name="Haas B."/>
            <person name="Abouelleil A."/>
            <person name="Alvarado L."/>
            <person name="Arachchi H.M."/>
            <person name="Berlin A."/>
            <person name="Chapman S.B."/>
            <person name="Gearin G."/>
            <person name="Goldberg J."/>
            <person name="Griggs A."/>
            <person name="Gujja S."/>
            <person name="Hansen M."/>
            <person name="Heiman D."/>
            <person name="Howarth C."/>
            <person name="Larimer J."/>
            <person name="Lui A."/>
            <person name="MacDonald P.J.P."/>
            <person name="McCowen C."/>
            <person name="Montmayeur A."/>
            <person name="Murphy C."/>
            <person name="Neiman D."/>
            <person name="Pearson M."/>
            <person name="Priest M."/>
            <person name="Roberts A."/>
            <person name="Saif S."/>
            <person name="Shea T."/>
            <person name="Sisk P."/>
            <person name="Stolte C."/>
            <person name="Sykes S."/>
            <person name="Wortman J."/>
            <person name="Nusbaum C."/>
            <person name="Birren B."/>
        </authorList>
    </citation>
    <scope>NUCLEOTIDE SEQUENCE [LARGE SCALE GENOMIC DNA]</scope>
    <source>
        <strain evidence="2 3">IBS 382</strain>
    </source>
</reference>
<dbReference type="AlphaFoldDB" id="J0YLB7"/>
<proteinExistence type="predicted"/>
<feature type="transmembrane region" description="Helical" evidence="1">
    <location>
        <begin position="97"/>
        <end position="124"/>
    </location>
</feature>
<dbReference type="Proteomes" id="UP000008761">
    <property type="component" value="Unassembled WGS sequence"/>
</dbReference>
<feature type="transmembrane region" description="Helical" evidence="1">
    <location>
        <begin position="155"/>
        <end position="176"/>
    </location>
</feature>
<keyword evidence="1" id="KW-0472">Membrane</keyword>
<dbReference type="eggNOG" id="ENOG503144X">
    <property type="taxonomic scope" value="Bacteria"/>
</dbReference>
<accession>J0YLB7</accession>
<dbReference type="PATRIC" id="fig|1094551.3.peg.933"/>
<name>J0YLB7_9HYPH</name>
<dbReference type="STRING" id="1094551.MEC_00844"/>
<evidence type="ECO:0000313" key="2">
    <source>
        <dbReference type="EMBL" id="EJF75368.1"/>
    </source>
</evidence>
<comment type="caution">
    <text evidence="2">The sequence shown here is derived from an EMBL/GenBank/DDBJ whole genome shotgun (WGS) entry which is preliminary data.</text>
</comment>